<dbReference type="InterPro" id="IPR016032">
    <property type="entry name" value="Sig_transdc_resp-reg_C-effctor"/>
</dbReference>
<dbReference type="GO" id="GO:0006355">
    <property type="term" value="P:regulation of DNA-templated transcription"/>
    <property type="evidence" value="ECO:0007669"/>
    <property type="project" value="InterPro"/>
</dbReference>
<evidence type="ECO:0000256" key="1">
    <source>
        <dbReference type="SAM" id="Phobius"/>
    </source>
</evidence>
<dbReference type="SMART" id="SM00421">
    <property type="entry name" value="HTH_LUXR"/>
    <property type="match status" value="1"/>
</dbReference>
<keyword evidence="4" id="KW-1185">Reference proteome</keyword>
<protein>
    <submittedName>
        <fullName evidence="3">DNA-binding CsgD family transcriptional regulator</fullName>
    </submittedName>
</protein>
<proteinExistence type="predicted"/>
<organism evidence="3 4">
    <name type="scientific">Sphingorhabdus rigui</name>
    <dbReference type="NCBI Taxonomy" id="1282858"/>
    <lineage>
        <taxon>Bacteria</taxon>
        <taxon>Pseudomonadati</taxon>
        <taxon>Pseudomonadota</taxon>
        <taxon>Alphaproteobacteria</taxon>
        <taxon>Sphingomonadales</taxon>
        <taxon>Sphingomonadaceae</taxon>
        <taxon>Sphingorhabdus</taxon>
    </lineage>
</organism>
<comment type="caution">
    <text evidence="3">The sequence shown here is derived from an EMBL/GenBank/DDBJ whole genome shotgun (WGS) entry which is preliminary data.</text>
</comment>
<gene>
    <name evidence="3" type="ORF">GGR91_000031</name>
</gene>
<dbReference type="EMBL" id="JACIEA010000001">
    <property type="protein sequence ID" value="MBB3941809.1"/>
    <property type="molecule type" value="Genomic_DNA"/>
</dbReference>
<keyword evidence="3" id="KW-0238">DNA-binding</keyword>
<evidence type="ECO:0000313" key="3">
    <source>
        <dbReference type="EMBL" id="MBB3941809.1"/>
    </source>
</evidence>
<reference evidence="3 4" key="1">
    <citation type="submission" date="2020-08" db="EMBL/GenBank/DDBJ databases">
        <title>Genomic Encyclopedia of Type Strains, Phase IV (KMG-IV): sequencing the most valuable type-strain genomes for metagenomic binning, comparative biology and taxonomic classification.</title>
        <authorList>
            <person name="Goeker M."/>
        </authorList>
    </citation>
    <scope>NUCLEOTIDE SEQUENCE [LARGE SCALE GENOMIC DNA]</scope>
    <source>
        <strain evidence="3 4">DSM 29050</strain>
    </source>
</reference>
<evidence type="ECO:0000313" key="4">
    <source>
        <dbReference type="Proteomes" id="UP000581447"/>
    </source>
</evidence>
<dbReference type="Gene3D" id="1.10.10.10">
    <property type="entry name" value="Winged helix-like DNA-binding domain superfamily/Winged helix DNA-binding domain"/>
    <property type="match status" value="1"/>
</dbReference>
<dbReference type="GO" id="GO:0003677">
    <property type="term" value="F:DNA binding"/>
    <property type="evidence" value="ECO:0007669"/>
    <property type="project" value="UniProtKB-KW"/>
</dbReference>
<dbReference type="SUPFAM" id="SSF46894">
    <property type="entry name" value="C-terminal effector domain of the bipartite response regulators"/>
    <property type="match status" value="1"/>
</dbReference>
<accession>A0A840AU30</accession>
<sequence length="194" mass="20998">MSKSLAFAVSVGLETAKGAGNMANMAALNQTIEGTDTAAIADESVELTEGQKACLRLVDDHLTSKEIGRFLGISHFTVDQRLDAARRKLNAATRKDAAKIFAAIEQRTISEPFVYETQDLERQQYAASQNGLPSRVGRIVTEIAARVSVPPIGGERHNLSPKDILVQSLNIAFFSTVAFAFVVAVLTGTFRLFQ</sequence>
<dbReference type="AlphaFoldDB" id="A0A840AU30"/>
<keyword evidence="1" id="KW-1133">Transmembrane helix</keyword>
<dbReference type="Pfam" id="PF00196">
    <property type="entry name" value="GerE"/>
    <property type="match status" value="1"/>
</dbReference>
<feature type="transmembrane region" description="Helical" evidence="1">
    <location>
        <begin position="171"/>
        <end position="193"/>
    </location>
</feature>
<dbReference type="InterPro" id="IPR000792">
    <property type="entry name" value="Tscrpt_reg_LuxR_C"/>
</dbReference>
<name>A0A840AU30_9SPHN</name>
<keyword evidence="1" id="KW-0812">Transmembrane</keyword>
<dbReference type="Proteomes" id="UP000581447">
    <property type="component" value="Unassembled WGS sequence"/>
</dbReference>
<dbReference type="InterPro" id="IPR036388">
    <property type="entry name" value="WH-like_DNA-bd_sf"/>
</dbReference>
<dbReference type="RefSeq" id="WP_344672473.1">
    <property type="nucleotide sequence ID" value="NZ_BAABBG010000001.1"/>
</dbReference>
<feature type="domain" description="HTH luxR-type" evidence="2">
    <location>
        <begin position="44"/>
        <end position="101"/>
    </location>
</feature>
<evidence type="ECO:0000259" key="2">
    <source>
        <dbReference type="SMART" id="SM00421"/>
    </source>
</evidence>
<keyword evidence="1" id="KW-0472">Membrane</keyword>